<evidence type="ECO:0000259" key="3">
    <source>
        <dbReference type="PROSITE" id="PS51186"/>
    </source>
</evidence>
<evidence type="ECO:0000313" key="4">
    <source>
        <dbReference type="EMBL" id="QNN67545.1"/>
    </source>
</evidence>
<dbReference type="AlphaFoldDB" id="A0A7G9SI70"/>
<keyword evidence="2" id="KW-0012">Acyltransferase</keyword>
<sequence length="144" mass="15831">MIVRRATVADFPAWAEMLAALHGDIADFAAELPVFTALDQPYVGFIAFDGDAAIGMIDARERNFAEGAPNLRAAYVEDLWVAPSHRGRGIARLLLDAVEQWARDQGLEWLGSDALIDNEASHAWHRAAGFTEIERLVVFGKPLD</sequence>
<dbReference type="InterPro" id="IPR000182">
    <property type="entry name" value="GNAT_dom"/>
</dbReference>
<organism evidence="4 5">
    <name type="scientific">Sphingomonas lutea</name>
    <dbReference type="NCBI Taxonomy" id="1045317"/>
    <lineage>
        <taxon>Bacteria</taxon>
        <taxon>Pseudomonadati</taxon>
        <taxon>Pseudomonadota</taxon>
        <taxon>Alphaproteobacteria</taxon>
        <taxon>Sphingomonadales</taxon>
        <taxon>Sphingomonadaceae</taxon>
        <taxon>Sphingomonas</taxon>
    </lineage>
</organism>
<reference evidence="4 5" key="1">
    <citation type="submission" date="2020-08" db="EMBL/GenBank/DDBJ databases">
        <title>Genome sequence of Sphingomonas lutea KCTC 23642T.</title>
        <authorList>
            <person name="Hyun D.-W."/>
            <person name="Bae J.-W."/>
        </authorList>
    </citation>
    <scope>NUCLEOTIDE SEQUENCE [LARGE SCALE GENOMIC DNA]</scope>
    <source>
        <strain evidence="4 5">KCTC 23642</strain>
    </source>
</reference>
<evidence type="ECO:0000256" key="1">
    <source>
        <dbReference type="ARBA" id="ARBA00022679"/>
    </source>
</evidence>
<dbReference type="PANTHER" id="PTHR43877:SF2">
    <property type="entry name" value="AMINOALKYLPHOSPHONATE N-ACETYLTRANSFERASE-RELATED"/>
    <property type="match status" value="1"/>
</dbReference>
<name>A0A7G9SI70_9SPHN</name>
<dbReference type="Gene3D" id="3.40.630.30">
    <property type="match status" value="1"/>
</dbReference>
<evidence type="ECO:0000313" key="5">
    <source>
        <dbReference type="Proteomes" id="UP000515971"/>
    </source>
</evidence>
<dbReference type="InterPro" id="IPR016181">
    <property type="entry name" value="Acyl_CoA_acyltransferase"/>
</dbReference>
<dbReference type="GO" id="GO:0016747">
    <property type="term" value="F:acyltransferase activity, transferring groups other than amino-acyl groups"/>
    <property type="evidence" value="ECO:0007669"/>
    <property type="project" value="InterPro"/>
</dbReference>
<keyword evidence="5" id="KW-1185">Reference proteome</keyword>
<protein>
    <submittedName>
        <fullName evidence="4">GNAT family N-acetyltransferase</fullName>
    </submittedName>
</protein>
<dbReference type="Pfam" id="PF00583">
    <property type="entry name" value="Acetyltransf_1"/>
    <property type="match status" value="1"/>
</dbReference>
<keyword evidence="1 4" id="KW-0808">Transferase</keyword>
<accession>A0A7G9SI70</accession>
<evidence type="ECO:0000256" key="2">
    <source>
        <dbReference type="ARBA" id="ARBA00023315"/>
    </source>
</evidence>
<feature type="domain" description="N-acetyltransferase" evidence="3">
    <location>
        <begin position="1"/>
        <end position="144"/>
    </location>
</feature>
<dbReference type="PANTHER" id="PTHR43877">
    <property type="entry name" value="AMINOALKYLPHOSPHONATE N-ACETYLTRANSFERASE-RELATED-RELATED"/>
    <property type="match status" value="1"/>
</dbReference>
<dbReference type="SUPFAM" id="SSF55729">
    <property type="entry name" value="Acyl-CoA N-acyltransferases (Nat)"/>
    <property type="match status" value="1"/>
</dbReference>
<gene>
    <name evidence="4" type="ORF">H9L13_00840</name>
</gene>
<dbReference type="KEGG" id="slut:H9L13_00840"/>
<dbReference type="Proteomes" id="UP000515971">
    <property type="component" value="Chromosome"/>
</dbReference>
<dbReference type="RefSeq" id="WP_187538193.1">
    <property type="nucleotide sequence ID" value="NZ_BAABJT010000001.1"/>
</dbReference>
<dbReference type="CDD" id="cd04301">
    <property type="entry name" value="NAT_SF"/>
    <property type="match status" value="1"/>
</dbReference>
<proteinExistence type="predicted"/>
<dbReference type="PROSITE" id="PS51186">
    <property type="entry name" value="GNAT"/>
    <property type="match status" value="1"/>
</dbReference>
<dbReference type="InterPro" id="IPR050832">
    <property type="entry name" value="Bact_Acetyltransf"/>
</dbReference>
<dbReference type="EMBL" id="CP060718">
    <property type="protein sequence ID" value="QNN67545.1"/>
    <property type="molecule type" value="Genomic_DNA"/>
</dbReference>